<keyword evidence="3" id="KW-1185">Reference proteome</keyword>
<dbReference type="SUPFAM" id="SSF52833">
    <property type="entry name" value="Thioredoxin-like"/>
    <property type="match status" value="1"/>
</dbReference>
<dbReference type="EMBL" id="JAOQJR010000003">
    <property type="protein sequence ID" value="MCU6737807.1"/>
    <property type="molecule type" value="Genomic_DNA"/>
</dbReference>
<evidence type="ECO:0000313" key="3">
    <source>
        <dbReference type="Proteomes" id="UP001208364"/>
    </source>
</evidence>
<dbReference type="Proteomes" id="UP001208364">
    <property type="component" value="Unassembled WGS sequence"/>
</dbReference>
<accession>A0ABT2SSI9</accession>
<keyword evidence="1" id="KW-0676">Redox-active center</keyword>
<dbReference type="CDD" id="cd02947">
    <property type="entry name" value="TRX_family"/>
    <property type="match status" value="1"/>
</dbReference>
<comment type="caution">
    <text evidence="2">The sequence shown here is derived from an EMBL/GenBank/DDBJ whole genome shotgun (WGS) entry which is preliminary data.</text>
</comment>
<proteinExistence type="predicted"/>
<organism evidence="2 3">
    <name type="scientific">[Clostridium] ammoniilyticum</name>
    <dbReference type="NCBI Taxonomy" id="2981784"/>
    <lineage>
        <taxon>Bacteria</taxon>
        <taxon>Bacillati</taxon>
        <taxon>Bacillota</taxon>
        <taxon>Erysipelotrichia</taxon>
        <taxon>Erysipelotrichales</taxon>
        <taxon>Coprobacillaceae</taxon>
        <taxon>Faecalibacillus</taxon>
    </lineage>
</organism>
<gene>
    <name evidence="2" type="ORF">OCV55_03825</name>
</gene>
<sequence>MKLFKKIKYGKKLIFSMLLLAGSICLCINVVINTVSNENLYIHINENEFFELINYKQQRIVYFYKNECSPCNKFKDTLNEVIKEENYEIYAFNIDVSKKNILDFLEEYKIVSTPTIVVYKNGVEERRIENLVGISKLKAFLNKQ</sequence>
<dbReference type="InterPro" id="IPR036249">
    <property type="entry name" value="Thioredoxin-like_sf"/>
</dbReference>
<evidence type="ECO:0000256" key="1">
    <source>
        <dbReference type="ARBA" id="ARBA00023284"/>
    </source>
</evidence>
<protein>
    <submittedName>
        <fullName evidence="2">Thioredoxin family protein</fullName>
    </submittedName>
</protein>
<dbReference type="PANTHER" id="PTHR45663">
    <property type="entry name" value="GEO12009P1"/>
    <property type="match status" value="1"/>
</dbReference>
<evidence type="ECO:0000313" key="2">
    <source>
        <dbReference type="EMBL" id="MCU6737807.1"/>
    </source>
</evidence>
<dbReference type="PANTHER" id="PTHR45663:SF11">
    <property type="entry name" value="GEO12009P1"/>
    <property type="match status" value="1"/>
</dbReference>
<name>A0ABT2SSI9_9FIRM</name>
<dbReference type="RefSeq" id="WP_118662153.1">
    <property type="nucleotide sequence ID" value="NZ_JAOQJR010000003.1"/>
</dbReference>
<dbReference type="Pfam" id="PF20207">
    <property type="entry name" value="DUF6568"/>
    <property type="match status" value="1"/>
</dbReference>
<dbReference type="Gene3D" id="3.40.30.10">
    <property type="entry name" value="Glutaredoxin"/>
    <property type="match status" value="1"/>
</dbReference>
<reference evidence="2 3" key="1">
    <citation type="journal article" date="2021" name="ISME Commun">
        <title>Automated analysis of genomic sequences facilitates high-throughput and comprehensive description of bacteria.</title>
        <authorList>
            <person name="Hitch T.C.A."/>
        </authorList>
    </citation>
    <scope>NUCLEOTIDE SEQUENCE [LARGE SCALE GENOMIC DNA]</scope>
    <source>
        <strain evidence="2 3">H4_15</strain>
    </source>
</reference>
<dbReference type="InterPro" id="IPR046698">
    <property type="entry name" value="PedC-like"/>
</dbReference>